<dbReference type="EMBL" id="HBUF01347072">
    <property type="protein sequence ID" value="CAG6710418.1"/>
    <property type="molecule type" value="Transcribed_RNA"/>
</dbReference>
<reference evidence="1" key="1">
    <citation type="submission" date="2021-05" db="EMBL/GenBank/DDBJ databases">
        <authorList>
            <person name="Alioto T."/>
            <person name="Alioto T."/>
            <person name="Gomez Garrido J."/>
        </authorList>
    </citation>
    <scope>NUCLEOTIDE SEQUENCE</scope>
</reference>
<evidence type="ECO:0000313" key="1">
    <source>
        <dbReference type="EMBL" id="CAG6710422.1"/>
    </source>
</evidence>
<evidence type="ECO:0008006" key="2">
    <source>
        <dbReference type="Google" id="ProtNLM"/>
    </source>
</evidence>
<proteinExistence type="predicted"/>
<organism evidence="1">
    <name type="scientific">Cacopsylla melanoneura</name>
    <dbReference type="NCBI Taxonomy" id="428564"/>
    <lineage>
        <taxon>Eukaryota</taxon>
        <taxon>Metazoa</taxon>
        <taxon>Ecdysozoa</taxon>
        <taxon>Arthropoda</taxon>
        <taxon>Hexapoda</taxon>
        <taxon>Insecta</taxon>
        <taxon>Pterygota</taxon>
        <taxon>Neoptera</taxon>
        <taxon>Paraneoptera</taxon>
        <taxon>Hemiptera</taxon>
        <taxon>Sternorrhyncha</taxon>
        <taxon>Psylloidea</taxon>
        <taxon>Psyllidae</taxon>
        <taxon>Psyllinae</taxon>
        <taxon>Cacopsylla</taxon>
    </lineage>
</organism>
<dbReference type="EMBL" id="HBUF01347074">
    <property type="protein sequence ID" value="CAG6710422.1"/>
    <property type="molecule type" value="Transcribed_RNA"/>
</dbReference>
<dbReference type="EMBL" id="HBUF01347071">
    <property type="protein sequence ID" value="CAG6710416.1"/>
    <property type="molecule type" value="Transcribed_RNA"/>
</dbReference>
<accession>A0A8D8UTE6</accession>
<name>A0A8D8UTE6_9HEMI</name>
<dbReference type="AlphaFoldDB" id="A0A8D8UTE6"/>
<protein>
    <recommendedName>
        <fullName evidence="2">MULE domain-containing protein</fullName>
    </recommendedName>
</protein>
<sequence length="116" mass="13363">MFFGLPFLVPNVVEDCFSEDIMSIQAAENSAVVQFCDYVLDNYIDVHSNFPPHIWAEFSCNISRTTNACESFHSKLNSMFYHPHPNIFKLVEALGEVQTMSNIKIKSTQRKIRRSK</sequence>
<dbReference type="EMBL" id="HBUF01347073">
    <property type="protein sequence ID" value="CAG6710420.1"/>
    <property type="molecule type" value="Transcribed_RNA"/>
</dbReference>